<dbReference type="PROSITE" id="PS00557">
    <property type="entry name" value="FMN_HYDROXY_ACID_DH_1"/>
    <property type="match status" value="1"/>
</dbReference>
<dbReference type="OrthoDB" id="9770452at2"/>
<evidence type="ECO:0000256" key="5">
    <source>
        <dbReference type="ARBA" id="ARBA00023002"/>
    </source>
</evidence>
<evidence type="ECO:0000256" key="9">
    <source>
        <dbReference type="PIRSR" id="PIRSR000138-2"/>
    </source>
</evidence>
<dbReference type="FunFam" id="3.20.20.70:FF:000029">
    <property type="entry name" value="L-lactate dehydrogenase"/>
    <property type="match status" value="1"/>
</dbReference>
<comment type="cofactor">
    <cofactor evidence="1">
        <name>FMN</name>
        <dbReference type="ChEBI" id="CHEBI:58210"/>
    </cofactor>
</comment>
<feature type="binding site" evidence="9">
    <location>
        <position position="277"/>
    </location>
    <ligand>
        <name>glyoxylate</name>
        <dbReference type="ChEBI" id="CHEBI:36655"/>
    </ligand>
</feature>
<protein>
    <submittedName>
        <fullName evidence="11">Alpha-hydroxy-acid oxidizing protein</fullName>
    </submittedName>
</protein>
<evidence type="ECO:0000313" key="12">
    <source>
        <dbReference type="Proteomes" id="UP000274661"/>
    </source>
</evidence>
<dbReference type="InterPro" id="IPR008259">
    <property type="entry name" value="FMN_hydac_DH_AS"/>
</dbReference>
<feature type="binding site" evidence="9">
    <location>
        <begin position="331"/>
        <end position="332"/>
    </location>
    <ligand>
        <name>FMN</name>
        <dbReference type="ChEBI" id="CHEBI:58210"/>
    </ligand>
</feature>
<evidence type="ECO:0000256" key="2">
    <source>
        <dbReference type="ARBA" id="ARBA00022475"/>
    </source>
</evidence>
<accession>A0A429V9K2</accession>
<dbReference type="InterPro" id="IPR012133">
    <property type="entry name" value="Alpha-hydoxy_acid_DH_FMN"/>
</dbReference>
<dbReference type="InterPro" id="IPR000262">
    <property type="entry name" value="FMN-dep_DH"/>
</dbReference>
<dbReference type="InterPro" id="IPR013785">
    <property type="entry name" value="Aldolase_TIM"/>
</dbReference>
<keyword evidence="12" id="KW-1185">Reference proteome</keyword>
<evidence type="ECO:0000256" key="4">
    <source>
        <dbReference type="ARBA" id="ARBA00022643"/>
    </source>
</evidence>
<keyword evidence="4 9" id="KW-0288">FMN</keyword>
<keyword evidence="3 9" id="KW-0285">Flavoprotein</keyword>
<dbReference type="Gene3D" id="3.20.20.70">
    <property type="entry name" value="Aldolase class I"/>
    <property type="match status" value="1"/>
</dbReference>
<dbReference type="PROSITE" id="PS51349">
    <property type="entry name" value="FMN_HYDROXY_ACID_DH_2"/>
    <property type="match status" value="1"/>
</dbReference>
<evidence type="ECO:0000313" key="11">
    <source>
        <dbReference type="EMBL" id="RST30639.1"/>
    </source>
</evidence>
<dbReference type="InterPro" id="IPR020920">
    <property type="entry name" value="LldD"/>
</dbReference>
<dbReference type="CDD" id="cd02809">
    <property type="entry name" value="alpha_hydroxyacid_oxid_FMN"/>
    <property type="match status" value="1"/>
</dbReference>
<feature type="binding site" evidence="9">
    <location>
        <begin position="308"/>
        <end position="312"/>
    </location>
    <ligand>
        <name>FMN</name>
        <dbReference type="ChEBI" id="CHEBI:58210"/>
    </ligand>
</feature>
<feature type="binding site" evidence="9">
    <location>
        <position position="164"/>
    </location>
    <ligand>
        <name>glyoxylate</name>
        <dbReference type="ChEBI" id="CHEBI:36655"/>
    </ligand>
</feature>
<dbReference type="GO" id="GO:0010181">
    <property type="term" value="F:FMN binding"/>
    <property type="evidence" value="ECO:0007669"/>
    <property type="project" value="InterPro"/>
</dbReference>
<feature type="binding site" evidence="9">
    <location>
        <position position="24"/>
    </location>
    <ligand>
        <name>glyoxylate</name>
        <dbReference type="ChEBI" id="CHEBI:36655"/>
    </ligand>
</feature>
<dbReference type="Proteomes" id="UP000274661">
    <property type="component" value="Unassembled WGS sequence"/>
</dbReference>
<dbReference type="InterPro" id="IPR037396">
    <property type="entry name" value="FMN_HAD"/>
</dbReference>
<evidence type="ECO:0000256" key="7">
    <source>
        <dbReference type="ARBA" id="ARBA00024042"/>
    </source>
</evidence>
<comment type="caution">
    <text evidence="11">The sequence shown here is derived from an EMBL/GenBank/DDBJ whole genome shotgun (WGS) entry which is preliminary data.</text>
</comment>
<evidence type="ECO:0000259" key="10">
    <source>
        <dbReference type="PROSITE" id="PS51349"/>
    </source>
</evidence>
<dbReference type="SUPFAM" id="SSF51395">
    <property type="entry name" value="FMN-linked oxidoreductases"/>
    <property type="match status" value="1"/>
</dbReference>
<organism evidence="11 12">
    <name type="scientific">Sphingomonas ginkgonis</name>
    <dbReference type="NCBI Taxonomy" id="2315330"/>
    <lineage>
        <taxon>Bacteria</taxon>
        <taxon>Pseudomonadati</taxon>
        <taxon>Pseudomonadota</taxon>
        <taxon>Alphaproteobacteria</taxon>
        <taxon>Sphingomonadales</taxon>
        <taxon>Sphingomonadaceae</taxon>
        <taxon>Sphingomonas</taxon>
    </lineage>
</organism>
<sequence length="378" mass="40326">MTAASVADYRELARRRLPRFLFDYIDGGSYAEVTLARNVADLERVALRQRVLRDVSAIDLSTTLFGDRLAMPVALAPVGLAGMNARRGETQAVRAAEAAGIPFSLSTVGACGIGEVAAAASKPFWFQLYMVKDRGFVRAMLAQAREAGCRTLLFTVDLPVPGSRYRDARSGLNNPGFGGAVQRIGQALAHPGWAWDVGVHGRPHTLGNVAPLLKGRKAIGDFFEWMRTNFDASATWKDIELIRAEWEGPLVVKGILDPDDAREAVANGANGIVVSNHGGRQLDGALSSARALPSIADAVGDELTILADGGVRSGLDVVRMLALGASGVLIGRPWVYALATAGEAGVRRMLKLIEAEMRVAMALTGVTRVEQIDRSIIA</sequence>
<keyword evidence="6" id="KW-0472">Membrane</keyword>
<feature type="binding site" evidence="9">
    <location>
        <position position="155"/>
    </location>
    <ligand>
        <name>FMN</name>
        <dbReference type="ChEBI" id="CHEBI:58210"/>
    </ligand>
</feature>
<dbReference type="GO" id="GO:0006089">
    <property type="term" value="P:lactate metabolic process"/>
    <property type="evidence" value="ECO:0007669"/>
    <property type="project" value="InterPro"/>
</dbReference>
<name>A0A429V9K2_9SPHN</name>
<feature type="binding site" evidence="9">
    <location>
        <position position="275"/>
    </location>
    <ligand>
        <name>FMN</name>
        <dbReference type="ChEBI" id="CHEBI:58210"/>
    </ligand>
</feature>
<dbReference type="GO" id="GO:0005886">
    <property type="term" value="C:plasma membrane"/>
    <property type="evidence" value="ECO:0007669"/>
    <property type="project" value="TreeGrafter"/>
</dbReference>
<keyword evidence="5" id="KW-0560">Oxidoreductase</keyword>
<dbReference type="AlphaFoldDB" id="A0A429V9K2"/>
<dbReference type="NCBIfam" id="NF033901">
    <property type="entry name" value="L_lactate_LldD"/>
    <property type="match status" value="1"/>
</dbReference>
<dbReference type="EMBL" id="RWJF01000001">
    <property type="protein sequence ID" value="RST30639.1"/>
    <property type="molecule type" value="Genomic_DNA"/>
</dbReference>
<feature type="binding site" evidence="9">
    <location>
        <position position="253"/>
    </location>
    <ligand>
        <name>FMN</name>
        <dbReference type="ChEBI" id="CHEBI:58210"/>
    </ligand>
</feature>
<comment type="similarity">
    <text evidence="7">Belongs to the FMN-dependent alpha-hydroxy acid dehydrogenase family.</text>
</comment>
<dbReference type="RefSeq" id="WP_126718472.1">
    <property type="nucleotide sequence ID" value="NZ_RWJF01000001.1"/>
</dbReference>
<feature type="binding site" evidence="9">
    <location>
        <begin position="77"/>
        <end position="79"/>
    </location>
    <ligand>
        <name>FMN</name>
        <dbReference type="ChEBI" id="CHEBI:58210"/>
    </ligand>
</feature>
<gene>
    <name evidence="11" type="ORF">HMF7854_07175</name>
</gene>
<proteinExistence type="inferred from homology"/>
<evidence type="ECO:0000256" key="1">
    <source>
        <dbReference type="ARBA" id="ARBA00001917"/>
    </source>
</evidence>
<dbReference type="NCBIfam" id="NF008398">
    <property type="entry name" value="PRK11197.1"/>
    <property type="match status" value="1"/>
</dbReference>
<dbReference type="PIRSF" id="PIRSF000138">
    <property type="entry name" value="Al-hdrx_acd_dh"/>
    <property type="match status" value="1"/>
</dbReference>
<dbReference type="PANTHER" id="PTHR10578">
    <property type="entry name" value="S -2-HYDROXY-ACID OXIDASE-RELATED"/>
    <property type="match status" value="1"/>
</dbReference>
<feature type="binding site" evidence="9">
    <location>
        <position position="127"/>
    </location>
    <ligand>
        <name>FMN</name>
        <dbReference type="ChEBI" id="CHEBI:58210"/>
    </ligand>
</feature>
<dbReference type="GO" id="GO:0009060">
    <property type="term" value="P:aerobic respiration"/>
    <property type="evidence" value="ECO:0007669"/>
    <property type="project" value="TreeGrafter"/>
</dbReference>
<dbReference type="Pfam" id="PF01070">
    <property type="entry name" value="FMN_dh"/>
    <property type="match status" value="1"/>
</dbReference>
<dbReference type="GO" id="GO:0004459">
    <property type="term" value="F:L-lactate dehydrogenase (NAD+) activity"/>
    <property type="evidence" value="ECO:0007669"/>
    <property type="project" value="TreeGrafter"/>
</dbReference>
<feature type="active site" description="Proton acceptor" evidence="8">
    <location>
        <position position="277"/>
    </location>
</feature>
<keyword evidence="2" id="KW-1003">Cell membrane</keyword>
<feature type="binding site" evidence="9">
    <location>
        <position position="129"/>
    </location>
    <ligand>
        <name>glyoxylate</name>
        <dbReference type="ChEBI" id="CHEBI:36655"/>
    </ligand>
</feature>
<evidence type="ECO:0000256" key="3">
    <source>
        <dbReference type="ARBA" id="ARBA00022630"/>
    </source>
</evidence>
<feature type="binding site" evidence="9">
    <location>
        <position position="280"/>
    </location>
    <ligand>
        <name>glyoxylate</name>
        <dbReference type="ChEBI" id="CHEBI:36655"/>
    </ligand>
</feature>
<feature type="binding site" evidence="9">
    <location>
        <position position="106"/>
    </location>
    <ligand>
        <name>FMN</name>
        <dbReference type="ChEBI" id="CHEBI:58210"/>
    </ligand>
</feature>
<feature type="domain" description="FMN hydroxy acid dehydrogenase" evidence="10">
    <location>
        <begin position="1"/>
        <end position="378"/>
    </location>
</feature>
<reference evidence="11 12" key="1">
    <citation type="submission" date="2018-12" db="EMBL/GenBank/DDBJ databases">
        <title>Sphingomonas sp. HMF7854 Genome sequencing and assembly.</title>
        <authorList>
            <person name="Cha I."/>
            <person name="Kang H."/>
            <person name="Kim H."/>
            <person name="Kang J."/>
            <person name="Joh K."/>
        </authorList>
    </citation>
    <scope>NUCLEOTIDE SEQUENCE [LARGE SCALE GENOMIC DNA]</scope>
    <source>
        <strain evidence="11 12">HMF7854</strain>
    </source>
</reference>
<evidence type="ECO:0000256" key="6">
    <source>
        <dbReference type="ARBA" id="ARBA00023136"/>
    </source>
</evidence>
<dbReference type="PANTHER" id="PTHR10578:SF85">
    <property type="entry name" value="L-LACTATE DEHYDROGENASE"/>
    <property type="match status" value="1"/>
</dbReference>
<evidence type="ECO:0000256" key="8">
    <source>
        <dbReference type="PIRSR" id="PIRSR000138-1"/>
    </source>
</evidence>